<keyword evidence="1" id="KW-1133">Transmembrane helix</keyword>
<feature type="transmembrane region" description="Helical" evidence="1">
    <location>
        <begin position="110"/>
        <end position="128"/>
    </location>
</feature>
<evidence type="ECO:0000256" key="1">
    <source>
        <dbReference type="SAM" id="Phobius"/>
    </source>
</evidence>
<keyword evidence="3" id="KW-1185">Reference proteome</keyword>
<reference evidence="2 3" key="1">
    <citation type="journal article" date="2019" name="Sci. Rep.">
        <title>Orb-weaving spider Araneus ventricosus genome elucidates the spidroin gene catalogue.</title>
        <authorList>
            <person name="Kono N."/>
            <person name="Nakamura H."/>
            <person name="Ohtoshi R."/>
            <person name="Moran D.A.P."/>
            <person name="Shinohara A."/>
            <person name="Yoshida Y."/>
            <person name="Fujiwara M."/>
            <person name="Mori M."/>
            <person name="Tomita M."/>
            <person name="Arakawa K."/>
        </authorList>
    </citation>
    <scope>NUCLEOTIDE SEQUENCE [LARGE SCALE GENOMIC DNA]</scope>
</reference>
<dbReference type="Proteomes" id="UP000499080">
    <property type="component" value="Unassembled WGS sequence"/>
</dbReference>
<evidence type="ECO:0000313" key="2">
    <source>
        <dbReference type="EMBL" id="GBM90598.1"/>
    </source>
</evidence>
<keyword evidence="1" id="KW-0812">Transmembrane</keyword>
<evidence type="ECO:0000313" key="3">
    <source>
        <dbReference type="Proteomes" id="UP000499080"/>
    </source>
</evidence>
<accession>A0A4Y2JMA0</accession>
<comment type="caution">
    <text evidence="2">The sequence shown here is derived from an EMBL/GenBank/DDBJ whole genome shotgun (WGS) entry which is preliminary data.</text>
</comment>
<sequence>MYFYKGGSYSLLLESRNWRILGSRPDSPNVPHVWDTVLCRHGPKILKFVQRGSFEKGMLRLSHLTSVQNYEFHPKTSGLSLVDYVSATGVEFLLLLLSAFILLAKIKMALVYLVPFLLLLLQASANPLDSTEMTSTEIALFGNDTSEPENGTDTDVTVVPLTNLTSVNETVIEPIESTVDDISTDEATTTEDTVIVDTISYTSEPEATVTNPPPTKKANIENLAVMAQAGTLAFVLPVCVRLVTLWNRCL</sequence>
<organism evidence="2 3">
    <name type="scientific">Araneus ventricosus</name>
    <name type="common">Orbweaver spider</name>
    <name type="synonym">Epeira ventricosa</name>
    <dbReference type="NCBI Taxonomy" id="182803"/>
    <lineage>
        <taxon>Eukaryota</taxon>
        <taxon>Metazoa</taxon>
        <taxon>Ecdysozoa</taxon>
        <taxon>Arthropoda</taxon>
        <taxon>Chelicerata</taxon>
        <taxon>Arachnida</taxon>
        <taxon>Araneae</taxon>
        <taxon>Araneomorphae</taxon>
        <taxon>Entelegynae</taxon>
        <taxon>Araneoidea</taxon>
        <taxon>Araneidae</taxon>
        <taxon>Araneus</taxon>
    </lineage>
</organism>
<protein>
    <submittedName>
        <fullName evidence="2">Uncharacterized protein</fullName>
    </submittedName>
</protein>
<dbReference type="OrthoDB" id="6436305at2759"/>
<keyword evidence="1" id="KW-0472">Membrane</keyword>
<gene>
    <name evidence="2" type="ORF">AVEN_205809_1</name>
</gene>
<feature type="transmembrane region" description="Helical" evidence="1">
    <location>
        <begin position="84"/>
        <end position="103"/>
    </location>
</feature>
<name>A0A4Y2JMA0_ARAVE</name>
<dbReference type="AlphaFoldDB" id="A0A4Y2JMA0"/>
<dbReference type="EMBL" id="BGPR01003636">
    <property type="protein sequence ID" value="GBM90598.1"/>
    <property type="molecule type" value="Genomic_DNA"/>
</dbReference>
<proteinExistence type="predicted"/>